<evidence type="ECO:0000313" key="15">
    <source>
        <dbReference type="EMBL" id="SHO71878.1"/>
    </source>
</evidence>
<dbReference type="Proteomes" id="UP000184611">
    <property type="component" value="Unassembled WGS sequence"/>
</dbReference>
<dbReference type="InterPro" id="IPR000531">
    <property type="entry name" value="Beta-barrel_TonB"/>
</dbReference>
<dbReference type="Gene3D" id="2.170.130.10">
    <property type="entry name" value="TonB-dependent receptor, plug domain"/>
    <property type="match status" value="1"/>
</dbReference>
<dbReference type="SUPFAM" id="SSF49464">
    <property type="entry name" value="Carboxypeptidase regulatory domain-like"/>
    <property type="match status" value="1"/>
</dbReference>
<dbReference type="Gene3D" id="2.40.170.20">
    <property type="entry name" value="TonB-dependent receptor, beta-barrel domain"/>
    <property type="match status" value="1"/>
</dbReference>
<reference evidence="16" key="1">
    <citation type="submission" date="2016-12" db="EMBL/GenBank/DDBJ databases">
        <authorList>
            <person name="Varghese N."/>
            <person name="Submissions S."/>
        </authorList>
    </citation>
    <scope>NUCLEOTIDE SEQUENCE [LARGE SCALE GENOMIC DNA]</scope>
    <source>
        <strain evidence="16">DSM 18830</strain>
    </source>
</reference>
<dbReference type="Pfam" id="PF13715">
    <property type="entry name" value="CarbopepD_reg_2"/>
    <property type="match status" value="1"/>
</dbReference>
<evidence type="ECO:0000313" key="16">
    <source>
        <dbReference type="Proteomes" id="UP000184611"/>
    </source>
</evidence>
<evidence type="ECO:0000256" key="6">
    <source>
        <dbReference type="ARBA" id="ARBA00023077"/>
    </source>
</evidence>
<dbReference type="InterPro" id="IPR036942">
    <property type="entry name" value="Beta-barrel_TonB_sf"/>
</dbReference>
<dbReference type="InterPro" id="IPR037066">
    <property type="entry name" value="Plug_dom_sf"/>
</dbReference>
<dbReference type="InterPro" id="IPR012910">
    <property type="entry name" value="Plug_dom"/>
</dbReference>
<evidence type="ECO:0000256" key="8">
    <source>
        <dbReference type="ARBA" id="ARBA00023170"/>
    </source>
</evidence>
<evidence type="ECO:0000256" key="2">
    <source>
        <dbReference type="ARBA" id="ARBA00022448"/>
    </source>
</evidence>
<evidence type="ECO:0000256" key="1">
    <source>
        <dbReference type="ARBA" id="ARBA00004571"/>
    </source>
</evidence>
<dbReference type="PANTHER" id="PTHR30069:SF29">
    <property type="entry name" value="HEMOGLOBIN AND HEMOGLOBIN-HAPTOGLOBIN-BINDING PROTEIN 1-RELATED"/>
    <property type="match status" value="1"/>
</dbReference>
<dbReference type="STRING" id="416016.SAMN05443547_0194"/>
<dbReference type="Pfam" id="PF07715">
    <property type="entry name" value="Plug"/>
    <property type="match status" value="1"/>
</dbReference>
<dbReference type="GO" id="GO:0015344">
    <property type="term" value="F:siderophore uptake transmembrane transporter activity"/>
    <property type="evidence" value="ECO:0007669"/>
    <property type="project" value="TreeGrafter"/>
</dbReference>
<feature type="domain" description="TonB-dependent receptor-like beta-barrel" evidence="13">
    <location>
        <begin position="447"/>
        <end position="939"/>
    </location>
</feature>
<keyword evidence="7 10" id="KW-0472">Membrane</keyword>
<keyword evidence="4 10" id="KW-0812">Transmembrane</keyword>
<dbReference type="InterPro" id="IPR023997">
    <property type="entry name" value="TonB-dep_OMP_SusC/RagA_CS"/>
</dbReference>
<organism evidence="15 16">
    <name type="scientific">Flavobacterium cucumis</name>
    <dbReference type="NCBI Taxonomy" id="416016"/>
    <lineage>
        <taxon>Bacteria</taxon>
        <taxon>Pseudomonadati</taxon>
        <taxon>Bacteroidota</taxon>
        <taxon>Flavobacteriia</taxon>
        <taxon>Flavobacteriales</taxon>
        <taxon>Flavobacteriaceae</taxon>
        <taxon>Flavobacterium</taxon>
    </lineage>
</organism>
<evidence type="ECO:0000256" key="11">
    <source>
        <dbReference type="RuleBase" id="RU003357"/>
    </source>
</evidence>
<name>A0A1M7ZSQ4_9FLAO</name>
<gene>
    <name evidence="15" type="ORF">SAMN05443547_0194</name>
</gene>
<evidence type="ECO:0000256" key="9">
    <source>
        <dbReference type="ARBA" id="ARBA00023237"/>
    </source>
</evidence>
<dbReference type="GO" id="GO:0009279">
    <property type="term" value="C:cell outer membrane"/>
    <property type="evidence" value="ECO:0007669"/>
    <property type="project" value="UniProtKB-SubCell"/>
</dbReference>
<protein>
    <submittedName>
        <fullName evidence="15">TonB-linked outer membrane protein, SusC/RagA family</fullName>
    </submittedName>
</protein>
<evidence type="ECO:0000256" key="4">
    <source>
        <dbReference type="ARBA" id="ARBA00022692"/>
    </source>
</evidence>
<comment type="similarity">
    <text evidence="10 11">Belongs to the TonB-dependent receptor family.</text>
</comment>
<keyword evidence="3 10" id="KW-1134">Transmembrane beta strand</keyword>
<keyword evidence="8" id="KW-0675">Receptor</keyword>
<evidence type="ECO:0000259" key="14">
    <source>
        <dbReference type="Pfam" id="PF07715"/>
    </source>
</evidence>
<evidence type="ECO:0000256" key="12">
    <source>
        <dbReference type="SAM" id="SignalP"/>
    </source>
</evidence>
<dbReference type="EMBL" id="FRYK01000001">
    <property type="protein sequence ID" value="SHO71878.1"/>
    <property type="molecule type" value="Genomic_DNA"/>
</dbReference>
<keyword evidence="5 12" id="KW-0732">Signal</keyword>
<keyword evidence="16" id="KW-1185">Reference proteome</keyword>
<evidence type="ECO:0000256" key="10">
    <source>
        <dbReference type="PROSITE-ProRule" id="PRU01360"/>
    </source>
</evidence>
<dbReference type="NCBIfam" id="TIGR04057">
    <property type="entry name" value="SusC_RagA_signa"/>
    <property type="match status" value="1"/>
</dbReference>
<dbReference type="GO" id="GO:0044718">
    <property type="term" value="P:siderophore transmembrane transport"/>
    <property type="evidence" value="ECO:0007669"/>
    <property type="project" value="TreeGrafter"/>
</dbReference>
<dbReference type="InterPro" id="IPR008969">
    <property type="entry name" value="CarboxyPept-like_regulatory"/>
</dbReference>
<evidence type="ECO:0000256" key="3">
    <source>
        <dbReference type="ARBA" id="ARBA00022452"/>
    </source>
</evidence>
<proteinExistence type="inferred from homology"/>
<evidence type="ECO:0000259" key="13">
    <source>
        <dbReference type="Pfam" id="PF00593"/>
    </source>
</evidence>
<feature type="chain" id="PRO_5012252483" evidence="12">
    <location>
        <begin position="23"/>
        <end position="1076"/>
    </location>
</feature>
<dbReference type="Pfam" id="PF00593">
    <property type="entry name" value="TonB_dep_Rec_b-barrel"/>
    <property type="match status" value="1"/>
</dbReference>
<dbReference type="SUPFAM" id="SSF56935">
    <property type="entry name" value="Porins"/>
    <property type="match status" value="1"/>
</dbReference>
<sequence length="1076" mass="118749">MRSKFKWIFTLLVAFTMQFSFAQEKTVTGVVSDELGPIAGANVIVEGTTRGTTTDFDGKFTIKTRQGEVLIVSYTGKKTTKLTVGASNSYSVSLQDDVVVGKEVVVVGYGSTTKEAFIGTATSVKTENVEAKSVSNITQALKGEVAGVNVITTSGQPGTFATIRIRGFGSVNGNRNPLYVVDGVPMSVDNMNSVNPADVESMVVLKDAAATAVYGSRGSNGVIVITTKNGKKERSSVSVDFRTSVNVALLPRYDVIESPEDYIGLSWEALYNRGVATSQPDPVAFANNTLFSAGGISPGYNMWNVASGADLIDPVTRTVRPGVTRKYSPEDWEDYGFQTSYRQESNVRFSGSSDKTNFFSSFGFLNDEGYIINSDYKRYTARLNVNHNPTDWLSAGANISYSGSRTNNNGQSADSGSIFWFVDNIPSIYPLFSRDVNGNKIPDPFFGGYQYDYGDGTSGSRAFGGLTNAIADALYDRSLNDRHELLGNFNFDIKFTKNLTLETRYGAQFYDNEYNDRRNPFYGSAAQQFGSLFKQQTRLLRQNFLQLLRYKNTFGQHNVELFAAHESNNLKQNISFASKQKAVLYDTFDLDQYIIVSSPPGSYTNTSSLESYFGQFNYNYGGKYYFTASARRDGSSRFKNNKWGTFGSIGASWLISRESFMENVSFVNSLKLKTSYGELGDQEGVGFYAGYDTFGIGNLNDDYSIPILSNGNPNLTWETSKIFQVGLESRFFDFLDVNVDYYVKDTEDLFFDRRVGPAEGIAIVRVNDGQLRNQGIEFDLNAQLIKGKTKQDLSLEFGINGEILKNELIRMPLDPSTGEPRLIDVSNAPYGWAKGKSVYDFYMRDWAGVDPATGVGMWYMNFDDINANGIFDTGDVIIRSLTDYLGTNANANVGQTTTTNYADATQKFIGKSAIPKVRGAFRLNANYKNFDLTTQFTYSIGGYAYDGAYAGLMGNGSLGQNNWHTDIKGRWQEAGDITNIPRLSAAADANVNAVSTRFLTKADYLGLNNVRLGYTLPNAVSEKLRLSNFNIYASGDNLLFLSKRNGFNPSTSENGSSNTYRYSPLSTFSIGLRVEF</sequence>
<dbReference type="PANTHER" id="PTHR30069">
    <property type="entry name" value="TONB-DEPENDENT OUTER MEMBRANE RECEPTOR"/>
    <property type="match status" value="1"/>
</dbReference>
<dbReference type="OrthoDB" id="9768177at2"/>
<dbReference type="NCBIfam" id="TIGR04056">
    <property type="entry name" value="OMP_RagA_SusC"/>
    <property type="match status" value="1"/>
</dbReference>
<dbReference type="InterPro" id="IPR039426">
    <property type="entry name" value="TonB-dep_rcpt-like"/>
</dbReference>
<accession>A0A1M7ZSQ4</accession>
<comment type="subcellular location">
    <subcellularLocation>
        <location evidence="1 10">Cell outer membrane</location>
        <topology evidence="1 10">Multi-pass membrane protein</topology>
    </subcellularLocation>
</comment>
<keyword evidence="9 10" id="KW-0998">Cell outer membrane</keyword>
<dbReference type="AlphaFoldDB" id="A0A1M7ZSQ4"/>
<dbReference type="InterPro" id="IPR023996">
    <property type="entry name" value="TonB-dep_OMP_SusC/RagA"/>
</dbReference>
<keyword evidence="2 10" id="KW-0813">Transport</keyword>
<evidence type="ECO:0000256" key="5">
    <source>
        <dbReference type="ARBA" id="ARBA00022729"/>
    </source>
</evidence>
<feature type="signal peptide" evidence="12">
    <location>
        <begin position="1"/>
        <end position="22"/>
    </location>
</feature>
<evidence type="ECO:0000256" key="7">
    <source>
        <dbReference type="ARBA" id="ARBA00023136"/>
    </source>
</evidence>
<feature type="domain" description="TonB-dependent receptor plug" evidence="14">
    <location>
        <begin position="119"/>
        <end position="222"/>
    </location>
</feature>
<dbReference type="PROSITE" id="PS52016">
    <property type="entry name" value="TONB_DEPENDENT_REC_3"/>
    <property type="match status" value="1"/>
</dbReference>
<keyword evidence="6 11" id="KW-0798">TonB box</keyword>
<dbReference type="RefSeq" id="WP_073580550.1">
    <property type="nucleotide sequence ID" value="NZ_CBCSEA010000003.1"/>
</dbReference>